<gene>
    <name evidence="1" type="ORF">AA415_02163</name>
</gene>
<dbReference type="AlphaFoldDB" id="A0A108T6K4"/>
<dbReference type="Gene3D" id="3.20.20.80">
    <property type="entry name" value="Glycosidases"/>
    <property type="match status" value="1"/>
</dbReference>
<dbReference type="PROSITE" id="PS51257">
    <property type="entry name" value="PROKAR_LIPOPROTEIN"/>
    <property type="match status" value="1"/>
</dbReference>
<dbReference type="SUPFAM" id="SSF51445">
    <property type="entry name" value="(Trans)glycosidases"/>
    <property type="match status" value="1"/>
</dbReference>
<dbReference type="EMBL" id="LRGC01000009">
    <property type="protein sequence ID" value="KWR54220.1"/>
    <property type="molecule type" value="Genomic_DNA"/>
</dbReference>
<dbReference type="RefSeq" id="WP_060386036.1">
    <property type="nucleotide sequence ID" value="NZ_JAHMFJ010000032.1"/>
</dbReference>
<sequence length="518" mass="58757">MKIKSFYITAFLVSGTIFTSCTDYEVKDPNFMPPDVVLNEDPKYNEIIEGLPEPGKMQAYKPSLIGKPYRPITVNYSNEFKPVSRWTPADTRVVAYMADYEPQVLTEEDYKAITNKYGSLTTGVKFEATGRFHVAKGVDGRWWIVDPEGYPRYERSVTSVRYGKSERNRAAWMERFGSDENWLATSQAELASIGFHGTGAFCTDTYEKIQAHNTAHPDAPMTLAPSFGFLSKFKSTNGYEYPGGKSENLLGLVLNEEAWMTFCKNYVEEALAPYKGDPNVLGFFSDNEINFSTQGSNILDQFLAIADVNDLARKTADAFMEEKGADKVTTALNTEFAGRLAEIYYKGVREAIDAFDPGMMYLGTRLHGTPKYMKNVVEACGKYCDIVSINYYSRWSPELDTYVKDWDTWAGKPFLVTEFYTKGVEDSDLNNGSGAGFSVPRQEDRAYAYQHFTLGLLEAKNCVGWHWFKYQDDDGSDNGGKPANKGVYDNYYKMYPYLAKFMQEVNYNVYNLVDFFDN</sequence>
<dbReference type="Proteomes" id="UP000056419">
    <property type="component" value="Unassembled WGS sequence"/>
</dbReference>
<accession>A0A108T6K4</accession>
<proteinExistence type="predicted"/>
<comment type="caution">
    <text evidence="1">The sequence shown here is derived from an EMBL/GenBank/DDBJ whole genome shotgun (WGS) entry which is preliminary data.</text>
</comment>
<dbReference type="InterPro" id="IPR017853">
    <property type="entry name" value="GH"/>
</dbReference>
<name>A0A108T6K4_BACSE</name>
<dbReference type="PATRIC" id="fig|46506.5.peg.2315"/>
<protein>
    <recommendedName>
        <fullName evidence="3">Agarase</fullName>
    </recommendedName>
</protein>
<evidence type="ECO:0000313" key="2">
    <source>
        <dbReference type="Proteomes" id="UP000056419"/>
    </source>
</evidence>
<reference evidence="1 2" key="1">
    <citation type="journal article" date="2016" name="BMC Genomics">
        <title>Type VI secretion systems of human gut Bacteroidales segregate into three genetic architectures, two of which are contained on mobile genetic elements.</title>
        <authorList>
            <person name="Coyne M.J."/>
            <person name="Roelofs K.G."/>
            <person name="Comstock L.E."/>
        </authorList>
    </citation>
    <scope>NUCLEOTIDE SEQUENCE [LARGE SCALE GENOMIC DNA]</scope>
    <source>
        <strain evidence="1 2">CL09T03C01</strain>
    </source>
</reference>
<organism evidence="1 2">
    <name type="scientific">Bacteroides stercoris</name>
    <dbReference type="NCBI Taxonomy" id="46506"/>
    <lineage>
        <taxon>Bacteria</taxon>
        <taxon>Pseudomonadati</taxon>
        <taxon>Bacteroidota</taxon>
        <taxon>Bacteroidia</taxon>
        <taxon>Bacteroidales</taxon>
        <taxon>Bacteroidaceae</taxon>
        <taxon>Bacteroides</taxon>
    </lineage>
</organism>
<dbReference type="STRING" id="46506.AA415_02163"/>
<keyword evidence="2" id="KW-1185">Reference proteome</keyword>
<evidence type="ECO:0008006" key="3">
    <source>
        <dbReference type="Google" id="ProtNLM"/>
    </source>
</evidence>
<evidence type="ECO:0000313" key="1">
    <source>
        <dbReference type="EMBL" id="KWR54220.1"/>
    </source>
</evidence>